<accession>A0A0K2GHP5</accession>
<keyword evidence="3" id="KW-1185">Reference proteome</keyword>
<dbReference type="RefSeq" id="WP_053381333.1">
    <property type="nucleotide sequence ID" value="NZ_CP011801.1"/>
</dbReference>
<proteinExistence type="inferred from homology"/>
<evidence type="ECO:0000313" key="2">
    <source>
        <dbReference type="EMBL" id="ALA60478.1"/>
    </source>
</evidence>
<dbReference type="STRING" id="42253.NITMOv2_4096"/>
<gene>
    <name evidence="2" type="ORF">NITMOv2_4096</name>
</gene>
<evidence type="ECO:0000313" key="3">
    <source>
        <dbReference type="Proteomes" id="UP000069205"/>
    </source>
</evidence>
<dbReference type="PANTHER" id="PTHR35024">
    <property type="entry name" value="HYPOTHETICAL CYTOSOLIC PROTEIN"/>
    <property type="match status" value="1"/>
</dbReference>
<comment type="similarity">
    <text evidence="1">Belongs to the bactofilin family.</text>
</comment>
<organism evidence="2 3">
    <name type="scientific">Nitrospira moscoviensis</name>
    <dbReference type="NCBI Taxonomy" id="42253"/>
    <lineage>
        <taxon>Bacteria</taxon>
        <taxon>Pseudomonadati</taxon>
        <taxon>Nitrospirota</taxon>
        <taxon>Nitrospiria</taxon>
        <taxon>Nitrospirales</taxon>
        <taxon>Nitrospiraceae</taxon>
        <taxon>Nitrospira</taxon>
    </lineage>
</organism>
<dbReference type="KEGG" id="nmv:NITMOv2_4096"/>
<protein>
    <recommendedName>
        <fullName evidence="4">Cell shape determination protein CcmA</fullName>
    </recommendedName>
</protein>
<dbReference type="AlphaFoldDB" id="A0A0K2GHP5"/>
<dbReference type="Pfam" id="PF04519">
    <property type="entry name" value="Bactofilin"/>
    <property type="match status" value="1"/>
</dbReference>
<name>A0A0K2GHP5_NITMO</name>
<dbReference type="OrthoDB" id="9789407at2"/>
<sequence>MKKTGYMDDGNITLLAKGVELKGEIKVEGTVRIDGRLEGDVQTKGQVIVGEDGLVKGTISAGTLISSGRIKATVTATERIELLKTAVLIGEMHCPVISMEAGAKFQGVSDMGVTAWPDEAPRLPGNVRDMAQHRGKAVALIGKEPDL</sequence>
<reference evidence="2 3" key="1">
    <citation type="journal article" date="2015" name="Proc. Natl. Acad. Sci. U.S.A.">
        <title>Expanded metabolic versatility of ubiquitous nitrite-oxidizing bacteria from the genus Nitrospira.</title>
        <authorList>
            <person name="Koch H."/>
            <person name="Lucker S."/>
            <person name="Albertsen M."/>
            <person name="Kitzinger K."/>
            <person name="Herbold C."/>
            <person name="Spieck E."/>
            <person name="Nielsen P.H."/>
            <person name="Wagner M."/>
            <person name="Daims H."/>
        </authorList>
    </citation>
    <scope>NUCLEOTIDE SEQUENCE [LARGE SCALE GENOMIC DNA]</scope>
    <source>
        <strain evidence="2 3">NSP M-1</strain>
    </source>
</reference>
<dbReference type="PANTHER" id="PTHR35024:SF4">
    <property type="entry name" value="POLYMER-FORMING CYTOSKELETAL PROTEIN"/>
    <property type="match status" value="1"/>
</dbReference>
<evidence type="ECO:0000256" key="1">
    <source>
        <dbReference type="ARBA" id="ARBA00044755"/>
    </source>
</evidence>
<dbReference type="InterPro" id="IPR007607">
    <property type="entry name" value="BacA/B"/>
</dbReference>
<dbReference type="PATRIC" id="fig|42253.5.peg.4043"/>
<dbReference type="EMBL" id="CP011801">
    <property type="protein sequence ID" value="ALA60478.1"/>
    <property type="molecule type" value="Genomic_DNA"/>
</dbReference>
<dbReference type="Proteomes" id="UP000069205">
    <property type="component" value="Chromosome"/>
</dbReference>
<evidence type="ECO:0008006" key="4">
    <source>
        <dbReference type="Google" id="ProtNLM"/>
    </source>
</evidence>